<evidence type="ECO:0000313" key="8">
    <source>
        <dbReference type="EMBL" id="KAA8898042.1"/>
    </source>
</evidence>
<proteinExistence type="inferred from homology"/>
<comment type="pathway">
    <text evidence="1">Protein modification; peptidyl-diphthamide biosynthesis.</text>
</comment>
<dbReference type="Proteomes" id="UP000449547">
    <property type="component" value="Unassembled WGS sequence"/>
</dbReference>
<comment type="caution">
    <text evidence="8">The sequence shown here is derived from an EMBL/GenBank/DDBJ whole genome shotgun (WGS) entry which is preliminary data.</text>
</comment>
<dbReference type="InterPro" id="IPR015943">
    <property type="entry name" value="WD40/YVTN_repeat-like_dom_sf"/>
</dbReference>
<dbReference type="EMBL" id="SWFT01000149">
    <property type="protein sequence ID" value="KAA8898042.1"/>
    <property type="molecule type" value="Genomic_DNA"/>
</dbReference>
<sequence length="329" mass="36866">MQPLSTFTTELPPCCVQVYDDFVFVGTYKLEEGTKRWGSLDIYRCDALHKFTRIENIATQSAILDIKLNHNSSLLVSAHSEGYISVWKVDIEGSPSLSLLKKIQIAEDTTVLVTSVHFNPTTATQVVATLTSGYSAIVDLENSSITWLETAHELECWTANFSETVGPVVYTGGDDAGLIAHDLRTNTSVFRTGHRHHEAGVVSILSPTSSWNSNHPYQLWTGSYDDKVRAFDLRVINDELYAIPPTIKQEEYLGGGVWRLIPKPGTDRVLACCMYDGGRIMASSDGHIQVDRTFKGQHESMLYGADWMKDDKFITCSFYDKIVHIWEDK</sequence>
<dbReference type="InterPro" id="IPR052415">
    <property type="entry name" value="Diphthine_MTase"/>
</dbReference>
<dbReference type="PANTHER" id="PTHR46042">
    <property type="entry name" value="DIPHTHINE METHYLTRANSFERASE"/>
    <property type="match status" value="1"/>
</dbReference>
<evidence type="ECO:0000256" key="2">
    <source>
        <dbReference type="ARBA" id="ARBA00022574"/>
    </source>
</evidence>
<evidence type="ECO:0000256" key="3">
    <source>
        <dbReference type="ARBA" id="ARBA00022737"/>
    </source>
</evidence>
<keyword evidence="9" id="KW-1185">Reference proteome</keyword>
<evidence type="ECO:0000256" key="7">
    <source>
        <dbReference type="ARBA" id="ARBA00047551"/>
    </source>
</evidence>
<dbReference type="GO" id="GO:0005737">
    <property type="term" value="C:cytoplasm"/>
    <property type="evidence" value="ECO:0007669"/>
    <property type="project" value="TreeGrafter"/>
</dbReference>
<dbReference type="GO" id="GO:0017183">
    <property type="term" value="P:protein histidyl modification to diphthamide"/>
    <property type="evidence" value="ECO:0007669"/>
    <property type="project" value="TreeGrafter"/>
</dbReference>
<dbReference type="EC" id="3.1.1.97" evidence="6"/>
<dbReference type="GeneID" id="54783547"/>
<keyword evidence="2" id="KW-0853">WD repeat</keyword>
<dbReference type="InterPro" id="IPR001680">
    <property type="entry name" value="WD40_rpt"/>
</dbReference>
<dbReference type="InterPro" id="IPR036322">
    <property type="entry name" value="WD40_repeat_dom_sf"/>
</dbReference>
<dbReference type="OrthoDB" id="1930760at2759"/>
<organism evidence="8 9">
    <name type="scientific">Diutina rugosa</name>
    <name type="common">Yeast</name>
    <name type="synonym">Candida rugosa</name>
    <dbReference type="NCBI Taxonomy" id="5481"/>
    <lineage>
        <taxon>Eukaryota</taxon>
        <taxon>Fungi</taxon>
        <taxon>Dikarya</taxon>
        <taxon>Ascomycota</taxon>
        <taxon>Saccharomycotina</taxon>
        <taxon>Pichiomycetes</taxon>
        <taxon>Debaryomycetaceae</taxon>
        <taxon>Diutina</taxon>
    </lineage>
</organism>
<keyword evidence="4" id="KW-0378">Hydrolase</keyword>
<protein>
    <recommendedName>
        <fullName evidence="6">methylated diphthine methylhydrolase</fullName>
        <ecNumber evidence="6">3.1.1.97</ecNumber>
    </recommendedName>
</protein>
<dbReference type="PANTHER" id="PTHR46042:SF1">
    <property type="entry name" value="DIPHTHINE METHYLTRANSFERASE"/>
    <property type="match status" value="1"/>
</dbReference>
<dbReference type="OMA" id="LVCCMYD"/>
<name>A0A642UFK0_DIURU</name>
<evidence type="ECO:0000256" key="4">
    <source>
        <dbReference type="ARBA" id="ARBA00022801"/>
    </source>
</evidence>
<evidence type="ECO:0000256" key="6">
    <source>
        <dbReference type="ARBA" id="ARBA00039131"/>
    </source>
</evidence>
<accession>A0A642UFK0</accession>
<dbReference type="VEuPathDB" id="FungiDB:DIURU_004896"/>
<evidence type="ECO:0000313" key="9">
    <source>
        <dbReference type="Proteomes" id="UP000449547"/>
    </source>
</evidence>
<dbReference type="Pfam" id="PF00400">
    <property type="entry name" value="WD40"/>
    <property type="match status" value="1"/>
</dbReference>
<dbReference type="Gene3D" id="2.130.10.10">
    <property type="entry name" value="YVTN repeat-like/Quinoprotein amine dehydrogenase"/>
    <property type="match status" value="1"/>
</dbReference>
<keyword evidence="3" id="KW-0677">Repeat</keyword>
<comment type="similarity">
    <text evidence="5">Belongs to the DPH7 family.</text>
</comment>
<reference evidence="8 9" key="1">
    <citation type="submission" date="2019-07" db="EMBL/GenBank/DDBJ databases">
        <title>Genome assembly of two rare yeast pathogens: Diutina rugosa and Trichomonascus ciferrii.</title>
        <authorList>
            <person name="Mixao V."/>
            <person name="Saus E."/>
            <person name="Hansen A."/>
            <person name="Lass-Flor C."/>
            <person name="Gabaldon T."/>
        </authorList>
    </citation>
    <scope>NUCLEOTIDE SEQUENCE [LARGE SCALE GENOMIC DNA]</scope>
    <source>
        <strain evidence="8 9">CBS 613</strain>
    </source>
</reference>
<gene>
    <name evidence="8" type="ORF">DIURU_004896</name>
</gene>
<dbReference type="GO" id="GO:0061685">
    <property type="term" value="F:diphthine methylesterase activity"/>
    <property type="evidence" value="ECO:0007669"/>
    <property type="project" value="UniProtKB-EC"/>
</dbReference>
<dbReference type="SMART" id="SM00320">
    <property type="entry name" value="WD40"/>
    <property type="match status" value="4"/>
</dbReference>
<evidence type="ECO:0000256" key="5">
    <source>
        <dbReference type="ARBA" id="ARBA00038092"/>
    </source>
</evidence>
<dbReference type="SUPFAM" id="SSF50978">
    <property type="entry name" value="WD40 repeat-like"/>
    <property type="match status" value="1"/>
</dbReference>
<evidence type="ECO:0000256" key="1">
    <source>
        <dbReference type="ARBA" id="ARBA00005156"/>
    </source>
</evidence>
<comment type="catalytic activity">
    <reaction evidence="7">
        <text>diphthine methyl ester-[translation elongation factor 2] + H2O = diphthine-[translation elongation factor 2] + methanol + H(+)</text>
        <dbReference type="Rhea" id="RHEA:42656"/>
        <dbReference type="Rhea" id="RHEA-COMP:10172"/>
        <dbReference type="Rhea" id="RHEA-COMP:10173"/>
        <dbReference type="ChEBI" id="CHEBI:15377"/>
        <dbReference type="ChEBI" id="CHEBI:15378"/>
        <dbReference type="ChEBI" id="CHEBI:17790"/>
        <dbReference type="ChEBI" id="CHEBI:79005"/>
        <dbReference type="ChEBI" id="CHEBI:82696"/>
        <dbReference type="EC" id="3.1.1.97"/>
    </reaction>
</comment>
<dbReference type="AlphaFoldDB" id="A0A642UFK0"/>
<dbReference type="RefSeq" id="XP_034010299.1">
    <property type="nucleotide sequence ID" value="XM_034157818.1"/>
</dbReference>